<keyword evidence="3" id="KW-1185">Reference proteome</keyword>
<dbReference type="InterPro" id="IPR016024">
    <property type="entry name" value="ARM-type_fold"/>
</dbReference>
<sequence length="681" mass="75471">MMSDGVLECLCSTAKLERDKGVVELQKSISTLSDSELNELQEAIVTLYRRDDSPWETKHGALKGTAVILHSKRASRDFVTYIKDNLSPLLDDEEFRVRLAAGEAMGALCESVGVEIYIDAKVDILRGIADNLEREPSAADQEDNARHDEIVLSSLSSGGSSKSFSLSRCNSAEKIFHDTAGWKSLETWMKCLQSVIVGCGTLFNSQIDQELLDLIFLSLKHTNRFVRETGFYVCSAIVNCTVDSKGGEQPVVTLEDNAVYLFGDQLAIQLGFGLSDNWSQVRLAASVATRNFIVNLPSTEARAKFFPVLLPRMCLNRYYAAEGVRIYSQETWRLVTDGRGKQLVEQYIDQVVQYYVEQTYADNHSVREAGCACIAELGSKIDKDAIRPYIGDLLNALVACFQDDSWPVRDAACLASGNFIECFPDECKCKLEVLFPLFFANLRDNIPSVRQGAAQALCNVVKAYGDECRHMVVSTIKEGLTGIEQQAATAEKYSNLDKGLATYGVAKQLRDNDMELHTDKQMYSCGSLAPKMGRGGGCMDHKFRKPAEPWEYTDGCINLVAELASLPPMSSTVTQLLPFVANAASFRHYTQHLYLLETVCKRLPALAYGIGKRNFKSQLETFFDCVFYALTCDSPLTSSAASQCLNALGSFLGPSILRGRVEIYNPKYLEMLDANQYIAPL</sequence>
<gene>
    <name evidence="4" type="primary">LOC115226077</name>
</gene>
<organism evidence="3 4">
    <name type="scientific">Octopus sinensis</name>
    <name type="common">East Asian common octopus</name>
    <dbReference type="NCBI Taxonomy" id="2607531"/>
    <lineage>
        <taxon>Eukaryota</taxon>
        <taxon>Metazoa</taxon>
        <taxon>Spiralia</taxon>
        <taxon>Lophotrochozoa</taxon>
        <taxon>Mollusca</taxon>
        <taxon>Cephalopoda</taxon>
        <taxon>Coleoidea</taxon>
        <taxon>Octopodiformes</taxon>
        <taxon>Octopoda</taxon>
        <taxon>Incirrata</taxon>
        <taxon>Octopodidae</taxon>
        <taxon>Octopus</taxon>
    </lineage>
</organism>
<dbReference type="AlphaFoldDB" id="A0A6P7TU65"/>
<feature type="repeat" description="HEAT" evidence="1">
    <location>
        <begin position="82"/>
        <end position="119"/>
    </location>
</feature>
<evidence type="ECO:0000313" key="3">
    <source>
        <dbReference type="Proteomes" id="UP000515154"/>
    </source>
</evidence>
<dbReference type="InterPro" id="IPR057978">
    <property type="entry name" value="TPR_DAAF5"/>
</dbReference>
<dbReference type="Proteomes" id="UP000515154">
    <property type="component" value="Linkage group LG29"/>
</dbReference>
<feature type="repeat" description="HEAT" evidence="1">
    <location>
        <begin position="434"/>
        <end position="467"/>
    </location>
</feature>
<name>A0A6P7TU65_9MOLL</name>
<dbReference type="SUPFAM" id="SSF48371">
    <property type="entry name" value="ARM repeat"/>
    <property type="match status" value="1"/>
</dbReference>
<evidence type="ECO:0000256" key="1">
    <source>
        <dbReference type="PROSITE-ProRule" id="PRU00103"/>
    </source>
</evidence>
<dbReference type="InterPro" id="IPR011989">
    <property type="entry name" value="ARM-like"/>
</dbReference>
<dbReference type="InterPro" id="IPR021133">
    <property type="entry name" value="HEAT_type_2"/>
</dbReference>
<dbReference type="KEGG" id="osn:115226077"/>
<protein>
    <submittedName>
        <fullName evidence="4">Uncharacterized protein LOC115226077</fullName>
    </submittedName>
</protein>
<dbReference type="PROSITE" id="PS50077">
    <property type="entry name" value="HEAT_REPEAT"/>
    <property type="match status" value="2"/>
</dbReference>
<evidence type="ECO:0000259" key="2">
    <source>
        <dbReference type="Pfam" id="PF25757"/>
    </source>
</evidence>
<dbReference type="RefSeq" id="XP_029652912.1">
    <property type="nucleotide sequence ID" value="XM_029797052.2"/>
</dbReference>
<proteinExistence type="predicted"/>
<evidence type="ECO:0000313" key="4">
    <source>
        <dbReference type="RefSeq" id="XP_029652912.1"/>
    </source>
</evidence>
<feature type="domain" description="Dynein axonemal assembly factor 5 TPR repeats" evidence="2">
    <location>
        <begin position="261"/>
        <end position="451"/>
    </location>
</feature>
<accession>A0A6P7TU65</accession>
<reference evidence="4" key="1">
    <citation type="submission" date="2025-08" db="UniProtKB">
        <authorList>
            <consortium name="RefSeq"/>
        </authorList>
    </citation>
    <scope>IDENTIFICATION</scope>
</reference>
<dbReference type="Gene3D" id="1.25.10.10">
    <property type="entry name" value="Leucine-rich Repeat Variant"/>
    <property type="match status" value="2"/>
</dbReference>
<dbReference type="Pfam" id="PF25757">
    <property type="entry name" value="TPR_DNAAF5"/>
    <property type="match status" value="1"/>
</dbReference>